<dbReference type="FunFam" id="3.30.1960.10:FF:000003">
    <property type="entry name" value="tRNA methyltransferase"/>
    <property type="match status" value="1"/>
</dbReference>
<evidence type="ECO:0000256" key="12">
    <source>
        <dbReference type="SAM" id="MobiDB-lite"/>
    </source>
</evidence>
<keyword evidence="15" id="KW-1185">Reference proteome</keyword>
<keyword evidence="4" id="KW-0489">Methyltransferase</keyword>
<dbReference type="FunCoup" id="Q750J6">
    <property type="interactions" value="62"/>
</dbReference>
<evidence type="ECO:0000256" key="10">
    <source>
        <dbReference type="ARBA" id="ARBA00058049"/>
    </source>
</evidence>
<evidence type="ECO:0000256" key="5">
    <source>
        <dbReference type="ARBA" id="ARBA00022679"/>
    </source>
</evidence>
<gene>
    <name evidence="14" type="ORF">AGOS_AGL045W</name>
</gene>
<feature type="compositionally biased region" description="Basic and acidic residues" evidence="12">
    <location>
        <begin position="227"/>
        <end position="259"/>
    </location>
</feature>
<evidence type="ECO:0000256" key="8">
    <source>
        <dbReference type="ARBA" id="ARBA00030554"/>
    </source>
</evidence>
<dbReference type="OMA" id="TWLYVSH"/>
<dbReference type="eggNOG" id="KOG1228">
    <property type="taxonomic scope" value="Eukaryota"/>
</dbReference>
<dbReference type="KEGG" id="ago:AGOS_AGL045W"/>
<evidence type="ECO:0000256" key="7">
    <source>
        <dbReference type="ARBA" id="ARBA00022694"/>
    </source>
</evidence>
<accession>Q750J6</accession>
<reference evidence="14 15" key="1">
    <citation type="journal article" date="2004" name="Science">
        <title>The Ashbya gossypii genome as a tool for mapping the ancient Saccharomyces cerevisiae genome.</title>
        <authorList>
            <person name="Dietrich F.S."/>
            <person name="Voegeli S."/>
            <person name="Brachat S."/>
            <person name="Lerch A."/>
            <person name="Gates K."/>
            <person name="Steiner S."/>
            <person name="Mohr C."/>
            <person name="Pohlmann R."/>
            <person name="Luedi P."/>
            <person name="Choi S."/>
            <person name="Wing R.A."/>
            <person name="Flavier A."/>
            <person name="Gaffney T.D."/>
            <person name="Philippsen P."/>
        </authorList>
    </citation>
    <scope>NUCLEOTIDE SEQUENCE [LARGE SCALE GENOMIC DNA]</scope>
    <source>
        <strain evidence="15">ATCC 10895 / CBS 109.51 / FGSC 9923 / NRRL Y-1056</strain>
    </source>
</reference>
<dbReference type="Gene3D" id="3.30.1960.10">
    <property type="entry name" value="tRNA wybutosine-synthesizing-like"/>
    <property type="match status" value="1"/>
</dbReference>
<keyword evidence="7" id="KW-0819">tRNA processing</keyword>
<keyword evidence="5" id="KW-0808">Transferase</keyword>
<organism evidence="14 15">
    <name type="scientific">Eremothecium gossypii (strain ATCC 10895 / CBS 109.51 / FGSC 9923 / NRRL Y-1056)</name>
    <name type="common">Yeast</name>
    <name type="synonym">Ashbya gossypii</name>
    <dbReference type="NCBI Taxonomy" id="284811"/>
    <lineage>
        <taxon>Eukaryota</taxon>
        <taxon>Fungi</taxon>
        <taxon>Dikarya</taxon>
        <taxon>Ascomycota</taxon>
        <taxon>Saccharomycotina</taxon>
        <taxon>Saccharomycetes</taxon>
        <taxon>Saccharomycetales</taxon>
        <taxon>Saccharomycetaceae</taxon>
        <taxon>Eremothecium</taxon>
    </lineage>
</organism>
<evidence type="ECO:0000313" key="14">
    <source>
        <dbReference type="EMBL" id="AAS54445.1"/>
    </source>
</evidence>
<dbReference type="PANTHER" id="PTHR48418">
    <property type="entry name" value="TRNA WYBUTOSINE-SYNTHESIZING PROTEIN 3"/>
    <property type="match status" value="1"/>
</dbReference>
<dbReference type="AlphaFoldDB" id="Q750J6"/>
<evidence type="ECO:0000256" key="6">
    <source>
        <dbReference type="ARBA" id="ARBA00022691"/>
    </source>
</evidence>
<evidence type="ECO:0000256" key="4">
    <source>
        <dbReference type="ARBA" id="ARBA00022603"/>
    </source>
</evidence>
<dbReference type="InterPro" id="IPR036602">
    <property type="entry name" value="tRNA_yW-synthesising-like_sf"/>
</dbReference>
<dbReference type="RefSeq" id="NP_986621.1">
    <property type="nucleotide sequence ID" value="NM_211683.1"/>
</dbReference>
<name>Q750J6_EREGS</name>
<proteinExistence type="inferred from homology"/>
<comment type="function">
    <text evidence="10">S-adenosyl-L-methionine-dependent methyltransferase that acts as a component of the wybutosine biosynthesis pathway. Wybutosine is a hyper modified guanosine with a tricyclic base found at the 3'-position adjacent to the anticodon of eukaryotic phenylalanine tRNA. Probably methylates N-4 position of wybutosine-86 to produce wybutosine-72.</text>
</comment>
<evidence type="ECO:0000256" key="11">
    <source>
        <dbReference type="ARBA" id="ARBA00069229"/>
    </source>
</evidence>
<dbReference type="InParanoid" id="Q750J6"/>
<dbReference type="EMBL" id="AE016820">
    <property type="protein sequence ID" value="AAS54445.1"/>
    <property type="molecule type" value="Genomic_DNA"/>
</dbReference>
<sequence length="259" mass="29079">MSQNGFDQKKKSILSGINSEGPDLSPKGDIDSLCIPIIELINSHKDMVTTSSCSGRVSVFVEGRKAGSKPGGKGEGGRWLFVSHDKELVRGWRAAHDLDWDAARAGDGDSNGRFMLYKFEPFILHVKCRDFAAAARLLRVAMACGFRESGIGSNNLVGIRISIKLDVPIGRLDESTDRLRMFVSPEYVDLLDELAVGKFMENERKMQELYEAIDEEIIRGLPVPVTSKDDDKARRRERKRREGLERQRQLQEAAREDIL</sequence>
<dbReference type="EC" id="2.1.1.282" evidence="3"/>
<comment type="similarity">
    <text evidence="2">Belongs to the TYW3 family.</text>
</comment>
<dbReference type="GO" id="GO:0008168">
    <property type="term" value="F:methyltransferase activity"/>
    <property type="evidence" value="ECO:0007669"/>
    <property type="project" value="UniProtKB-KW"/>
</dbReference>
<keyword evidence="6" id="KW-0949">S-adenosyl-L-methionine</keyword>
<dbReference type="STRING" id="284811.Q750J6"/>
<feature type="domain" description="tRNA wybutosine-synthesizing protein" evidence="13">
    <location>
        <begin position="8"/>
        <end position="214"/>
    </location>
</feature>
<dbReference type="Proteomes" id="UP000000591">
    <property type="component" value="Chromosome VII"/>
</dbReference>
<feature type="region of interest" description="Disordered" evidence="12">
    <location>
        <begin position="224"/>
        <end position="259"/>
    </location>
</feature>
<comment type="catalytic activity">
    <reaction evidence="9">
        <text>4-demethyl-7-[(3S)-3-amino-3-carboxypropyl]wyosine(37) in tRNA(Phe) + S-adenosyl-L-methionine = 7-[(3S)-3-amino-3-carboxypropyl]wyosine(37) in tRNA(Phe) + S-adenosyl-L-homocysteine + H(+)</text>
        <dbReference type="Rhea" id="RHEA:36635"/>
        <dbReference type="Rhea" id="RHEA-COMP:10378"/>
        <dbReference type="Rhea" id="RHEA-COMP:10379"/>
        <dbReference type="ChEBI" id="CHEBI:15378"/>
        <dbReference type="ChEBI" id="CHEBI:57856"/>
        <dbReference type="ChEBI" id="CHEBI:59789"/>
        <dbReference type="ChEBI" id="CHEBI:73543"/>
        <dbReference type="ChEBI" id="CHEBI:73550"/>
        <dbReference type="EC" id="2.1.1.282"/>
    </reaction>
</comment>
<dbReference type="SUPFAM" id="SSF111278">
    <property type="entry name" value="SSo0622-like"/>
    <property type="match status" value="1"/>
</dbReference>
<evidence type="ECO:0000313" key="15">
    <source>
        <dbReference type="Proteomes" id="UP000000591"/>
    </source>
</evidence>
<dbReference type="GO" id="GO:0032259">
    <property type="term" value="P:methylation"/>
    <property type="evidence" value="ECO:0007669"/>
    <property type="project" value="UniProtKB-KW"/>
</dbReference>
<reference evidence="15" key="2">
    <citation type="journal article" date="2013" name="G3 (Bethesda)">
        <title>Genomes of Ashbya fungi isolated from insects reveal four mating-type loci, numerous translocations, lack of transposons, and distinct gene duplications.</title>
        <authorList>
            <person name="Dietrich F.S."/>
            <person name="Voegeli S."/>
            <person name="Kuo S."/>
            <person name="Philippsen P."/>
        </authorList>
    </citation>
    <scope>GENOME REANNOTATION</scope>
    <source>
        <strain evidence="15">ATCC 10895 / CBS 109.51 / FGSC 9923 / NRRL Y-1056</strain>
    </source>
</reference>
<comment type="pathway">
    <text evidence="1">tRNA modification; wybutosine-tRNA(Phe) biosynthesis.</text>
</comment>
<dbReference type="Pfam" id="PF02676">
    <property type="entry name" value="TYW3"/>
    <property type="match status" value="1"/>
</dbReference>
<evidence type="ECO:0000256" key="9">
    <source>
        <dbReference type="ARBA" id="ARBA00049202"/>
    </source>
</evidence>
<dbReference type="PANTHER" id="PTHR48418:SF1">
    <property type="entry name" value="TRNA WYBUTOSINE-SYNTHESIZING PROTEIN 3"/>
    <property type="match status" value="1"/>
</dbReference>
<evidence type="ECO:0000256" key="3">
    <source>
        <dbReference type="ARBA" id="ARBA00012750"/>
    </source>
</evidence>
<dbReference type="InterPro" id="IPR003827">
    <property type="entry name" value="tRNA_yW-synthesising"/>
</dbReference>
<dbReference type="HOGENOM" id="CLU_047426_0_0_1"/>
<evidence type="ECO:0000259" key="13">
    <source>
        <dbReference type="Pfam" id="PF02676"/>
    </source>
</evidence>
<protein>
    <recommendedName>
        <fullName evidence="11">tRNA wybutosine-synthesizing protein 3</fullName>
        <ecNumber evidence="3">2.1.1.282</ecNumber>
    </recommendedName>
    <alternativeName>
        <fullName evidence="8">tRNA(Phe) 7-((3-amino-3-carboxypropyl)-4-demethylwyosine(37)-N(4))-methyltransferase</fullName>
    </alternativeName>
</protein>
<evidence type="ECO:0000256" key="1">
    <source>
        <dbReference type="ARBA" id="ARBA00004797"/>
    </source>
</evidence>
<evidence type="ECO:0000256" key="2">
    <source>
        <dbReference type="ARBA" id="ARBA00008569"/>
    </source>
</evidence>
<dbReference type="GO" id="GO:0008033">
    <property type="term" value="P:tRNA processing"/>
    <property type="evidence" value="ECO:0007669"/>
    <property type="project" value="UniProtKB-KW"/>
</dbReference>
<dbReference type="GeneID" id="4622920"/>
<dbReference type="OrthoDB" id="263283at2759"/>